<evidence type="ECO:0000313" key="7">
    <source>
        <dbReference type="EMBL" id="TDD59161.1"/>
    </source>
</evidence>
<proteinExistence type="inferred from homology"/>
<dbReference type="SUPFAM" id="SSF52540">
    <property type="entry name" value="P-loop containing nucleoside triphosphate hydrolases"/>
    <property type="match status" value="1"/>
</dbReference>
<evidence type="ECO:0000313" key="8">
    <source>
        <dbReference type="Proteomes" id="UP000295124"/>
    </source>
</evidence>
<dbReference type="PANTHER" id="PTHR35807">
    <property type="entry name" value="TRANSCRIPTIONAL REGULATOR REDD-RELATED"/>
    <property type="match status" value="1"/>
</dbReference>
<dbReference type="GO" id="GO:0043531">
    <property type="term" value="F:ADP binding"/>
    <property type="evidence" value="ECO:0007669"/>
    <property type="project" value="InterPro"/>
</dbReference>
<dbReference type="Gene3D" id="1.25.40.10">
    <property type="entry name" value="Tetratricopeptide repeat domain"/>
    <property type="match status" value="2"/>
</dbReference>
<dbReference type="Pfam" id="PF13424">
    <property type="entry name" value="TPR_12"/>
    <property type="match status" value="1"/>
</dbReference>
<sequence>MVSALRFGILGPLEVQGPTGKLPVQAGKQRVVLASLLLQANKTVSIDQLMENLWSEVPVKTARATVHQYVMRLRQCLGEPELIRTAPDAYVIELPPDHVDLNEFNTIVRRGRHHGSHGDLAAESYLLRQATELWRGKPLSDVPSDSLQLTEASRLSELLLQTVERRIDLDLRLARDHETIAELRTLTAENPLREPFWYQLMAALYRTGRQGEALEAYQSISLLMDEELGISPGHQLSALHDTILNGRDLVLPNQPTVVATLKAPPTVRSPQQLPPVDTRFIGRAAELDALVAALDEGVQLASPTVVALHGPGGIGKSALAIRAGHAVASQYPDGQIYIDLQGASPGLEQVSVGDALSRILRAICGYDVTLPAAEGELAAMLRTETTDRRILILLDNAATDDQLATLLPAGSGCAVVITSRQPITTFSCTAFRATPLSAPEAIDLLSAILGADRVAGEQGSALDLVQYCGHNPLSLRVVAARLAASPELTIRHTAQRLKAGHWRDLGIEDDSVRSSLEISYLDLVERARQPSTGEHHAAEGFRMIGLLQTPEVTAPLLGALLDITVPASVATLGQLAELHLIEAAAAPGRFRMHDLLRLYSRDLAREHDSNEDCELALKRAFEWYATAVAEVSRSLDGNRFERLSATTDSILDLSTRLDATAWLDHELPNLSALAQQLPDSFREPLCRLIPMIVRQFQKRGRWREIEALIRLALPAAIQLGDQRTEATLLAGLSSCNWRANRFAEAEENLRQSATIRQSIGDPALAGLALHNLAWFYQRTGRLTEAIPYYTQSLELIDHQAEPAWFGSLLHNMGEALSEAGEYSRAQDCLERSLTVRRQCNDANGSGITLVALGRLHAHQGNYQLALTTLEAGLEVCRDLGNREDEWVALLIRSEVLRRTGQLLAAQAAVAQALAISRTVANAHGEAAGHRQLARVLTDLGQTPAAHQAQARSADLFAHLTTPIDTTLEAFLTSH</sequence>
<accession>A0A4R4ZK54</accession>
<dbReference type="SUPFAM" id="SSF46894">
    <property type="entry name" value="C-terminal effector domain of the bipartite response regulators"/>
    <property type="match status" value="1"/>
</dbReference>
<dbReference type="InterPro" id="IPR005158">
    <property type="entry name" value="BTAD"/>
</dbReference>
<dbReference type="Gene3D" id="3.40.50.300">
    <property type="entry name" value="P-loop containing nucleotide triphosphate hydrolases"/>
    <property type="match status" value="1"/>
</dbReference>
<dbReference type="SMART" id="SM00028">
    <property type="entry name" value="TPR"/>
    <property type="match status" value="5"/>
</dbReference>
<dbReference type="Gene3D" id="1.10.10.10">
    <property type="entry name" value="Winged helix-like DNA-binding domain superfamily/Winged helix DNA-binding domain"/>
    <property type="match status" value="1"/>
</dbReference>
<evidence type="ECO:0000256" key="1">
    <source>
        <dbReference type="ARBA" id="ARBA00005820"/>
    </source>
</evidence>
<dbReference type="SMART" id="SM01043">
    <property type="entry name" value="BTAD"/>
    <property type="match status" value="1"/>
</dbReference>
<dbReference type="SMART" id="SM00862">
    <property type="entry name" value="Trans_reg_C"/>
    <property type="match status" value="1"/>
</dbReference>
<dbReference type="InterPro" id="IPR036388">
    <property type="entry name" value="WH-like_DNA-bd_sf"/>
</dbReference>
<evidence type="ECO:0000256" key="5">
    <source>
        <dbReference type="PROSITE-ProRule" id="PRU01091"/>
    </source>
</evidence>
<dbReference type="InterPro" id="IPR016032">
    <property type="entry name" value="Sig_transdc_resp-reg_C-effctor"/>
</dbReference>
<keyword evidence="3 5" id="KW-0238">DNA-binding</keyword>
<dbReference type="InterPro" id="IPR011990">
    <property type="entry name" value="TPR-like_helical_dom_sf"/>
</dbReference>
<dbReference type="GO" id="GO:0000160">
    <property type="term" value="P:phosphorelay signal transduction system"/>
    <property type="evidence" value="ECO:0007669"/>
    <property type="project" value="InterPro"/>
</dbReference>
<dbReference type="Pfam" id="PF00486">
    <property type="entry name" value="Trans_reg_C"/>
    <property type="match status" value="1"/>
</dbReference>
<keyword evidence="8" id="KW-1185">Reference proteome</keyword>
<comment type="similarity">
    <text evidence="1">Belongs to the AfsR/DnrI/RedD regulatory family.</text>
</comment>
<dbReference type="InterPro" id="IPR019734">
    <property type="entry name" value="TPR_rpt"/>
</dbReference>
<protein>
    <submittedName>
        <fullName evidence="7">Tetratricopeptide repeat protein</fullName>
    </submittedName>
</protein>
<evidence type="ECO:0000256" key="3">
    <source>
        <dbReference type="ARBA" id="ARBA00023125"/>
    </source>
</evidence>
<dbReference type="InterPro" id="IPR001867">
    <property type="entry name" value="OmpR/PhoB-type_DNA-bd"/>
</dbReference>
<dbReference type="Proteomes" id="UP000295124">
    <property type="component" value="Unassembled WGS sequence"/>
</dbReference>
<dbReference type="SUPFAM" id="SSF48452">
    <property type="entry name" value="TPR-like"/>
    <property type="match status" value="3"/>
</dbReference>
<reference evidence="7 8" key="1">
    <citation type="submission" date="2019-03" db="EMBL/GenBank/DDBJ databases">
        <title>Draft genome sequences of novel Actinobacteria.</title>
        <authorList>
            <person name="Sahin N."/>
            <person name="Ay H."/>
            <person name="Saygin H."/>
        </authorList>
    </citation>
    <scope>NUCLEOTIDE SEQUENCE [LARGE SCALE GENOMIC DNA]</scope>
    <source>
        <strain evidence="7 8">JCM 13523</strain>
    </source>
</reference>
<evidence type="ECO:0000256" key="4">
    <source>
        <dbReference type="ARBA" id="ARBA00023163"/>
    </source>
</evidence>
<name>A0A4R4ZK54_9ACTN</name>
<dbReference type="EMBL" id="SMKX01000039">
    <property type="protein sequence ID" value="TDD59161.1"/>
    <property type="molecule type" value="Genomic_DNA"/>
</dbReference>
<comment type="caution">
    <text evidence="7">The sequence shown here is derived from an EMBL/GenBank/DDBJ whole genome shotgun (WGS) entry which is preliminary data.</text>
</comment>
<dbReference type="PANTHER" id="PTHR35807:SF1">
    <property type="entry name" value="TRANSCRIPTIONAL REGULATOR REDD"/>
    <property type="match status" value="1"/>
</dbReference>
<evidence type="ECO:0000259" key="6">
    <source>
        <dbReference type="PROSITE" id="PS51755"/>
    </source>
</evidence>
<keyword evidence="4" id="KW-0804">Transcription</keyword>
<dbReference type="PROSITE" id="PS51755">
    <property type="entry name" value="OMPR_PHOB"/>
    <property type="match status" value="1"/>
</dbReference>
<dbReference type="OrthoDB" id="4326794at2"/>
<dbReference type="Pfam" id="PF03704">
    <property type="entry name" value="BTAD"/>
    <property type="match status" value="1"/>
</dbReference>
<gene>
    <name evidence="7" type="ORF">E1263_16025</name>
</gene>
<dbReference type="PRINTS" id="PR00364">
    <property type="entry name" value="DISEASERSIST"/>
</dbReference>
<dbReference type="InterPro" id="IPR027417">
    <property type="entry name" value="P-loop_NTPase"/>
</dbReference>
<dbReference type="GO" id="GO:0003677">
    <property type="term" value="F:DNA binding"/>
    <property type="evidence" value="ECO:0007669"/>
    <property type="project" value="UniProtKB-UniRule"/>
</dbReference>
<evidence type="ECO:0000256" key="2">
    <source>
        <dbReference type="ARBA" id="ARBA00023015"/>
    </source>
</evidence>
<feature type="DNA-binding region" description="OmpR/PhoB-type" evidence="5">
    <location>
        <begin position="1"/>
        <end position="94"/>
    </location>
</feature>
<dbReference type="CDD" id="cd15831">
    <property type="entry name" value="BTAD"/>
    <property type="match status" value="1"/>
</dbReference>
<dbReference type="Pfam" id="PF13176">
    <property type="entry name" value="TPR_7"/>
    <property type="match status" value="1"/>
</dbReference>
<feature type="domain" description="OmpR/PhoB-type" evidence="6">
    <location>
        <begin position="1"/>
        <end position="94"/>
    </location>
</feature>
<dbReference type="InterPro" id="IPR002182">
    <property type="entry name" value="NB-ARC"/>
</dbReference>
<dbReference type="InterPro" id="IPR051677">
    <property type="entry name" value="AfsR-DnrI-RedD_regulator"/>
</dbReference>
<organism evidence="7 8">
    <name type="scientific">Kribbella antibiotica</name>
    <dbReference type="NCBI Taxonomy" id="190195"/>
    <lineage>
        <taxon>Bacteria</taxon>
        <taxon>Bacillati</taxon>
        <taxon>Actinomycetota</taxon>
        <taxon>Actinomycetes</taxon>
        <taxon>Propionibacteriales</taxon>
        <taxon>Kribbellaceae</taxon>
        <taxon>Kribbella</taxon>
    </lineage>
</organism>
<dbReference type="Pfam" id="PF00931">
    <property type="entry name" value="NB-ARC"/>
    <property type="match status" value="1"/>
</dbReference>
<dbReference type="GO" id="GO:0006355">
    <property type="term" value="P:regulation of DNA-templated transcription"/>
    <property type="evidence" value="ECO:0007669"/>
    <property type="project" value="InterPro"/>
</dbReference>
<dbReference type="AlphaFoldDB" id="A0A4R4ZK54"/>
<keyword evidence="2" id="KW-0805">Transcription regulation</keyword>